<dbReference type="PROSITE" id="PS51257">
    <property type="entry name" value="PROKAR_LIPOPROTEIN"/>
    <property type="match status" value="1"/>
</dbReference>
<evidence type="ECO:0000313" key="3">
    <source>
        <dbReference type="Proteomes" id="UP001233673"/>
    </source>
</evidence>
<sequence>MTVPHRAVHRPARRRLRSASVAVAAAVSVGLTGCSSDGGSSGGGGGADQINRLAVMAPADPGGGWDQTARAMAAALESEGLVGSTRVTNVGGAGGTVGLAELANERSEDFLMVMGLVMVGAVETNQSQATLDDVTPLARLTTEDEIIVVPADSPFQSVDDLVEAVRTEGRGVSIAGGSAGGTDHIAAGLLFQAADLPVEDLNYVAFSGGGESLAALLGGQVDAGISGVGEYAQQIEAGELRALAVTGAEPVEGIDAPTLTEAGYDVELTNWRGVVGPPGISDEARERLLALVAQMQESEAWQAEVEERGWSDAYLAGDEFEAFLAEERQRVRGVLEDIGLVQ</sequence>
<evidence type="ECO:0000256" key="1">
    <source>
        <dbReference type="ARBA" id="ARBA00006987"/>
    </source>
</evidence>
<comment type="similarity">
    <text evidence="1">Belongs to the UPF0065 (bug) family.</text>
</comment>
<keyword evidence="3" id="KW-1185">Reference proteome</keyword>
<reference evidence="3" key="1">
    <citation type="submission" date="2023-05" db="EMBL/GenBank/DDBJ databases">
        <title>Draft genome of Pseudofrankia sp. BMG5.37.</title>
        <authorList>
            <person name="Gtari M."/>
            <person name="Ghodhbane F."/>
            <person name="Sbissi I."/>
        </authorList>
    </citation>
    <scope>NUCLEOTIDE SEQUENCE [LARGE SCALE GENOMIC DNA]</scope>
    <source>
        <strain evidence="3">BMG 814</strain>
    </source>
</reference>
<dbReference type="PANTHER" id="PTHR42928:SF3">
    <property type="entry name" value="UPF0065 PROTEIN YFLP"/>
    <property type="match status" value="1"/>
</dbReference>
<dbReference type="Gene3D" id="3.40.190.10">
    <property type="entry name" value="Periplasmic binding protein-like II"/>
    <property type="match status" value="1"/>
</dbReference>
<dbReference type="PANTHER" id="PTHR42928">
    <property type="entry name" value="TRICARBOXYLATE-BINDING PROTEIN"/>
    <property type="match status" value="1"/>
</dbReference>
<organism evidence="2 3">
    <name type="scientific">Blastococcus carthaginiensis</name>
    <dbReference type="NCBI Taxonomy" id="3050034"/>
    <lineage>
        <taxon>Bacteria</taxon>
        <taxon>Bacillati</taxon>
        <taxon>Actinomycetota</taxon>
        <taxon>Actinomycetes</taxon>
        <taxon>Geodermatophilales</taxon>
        <taxon>Geodermatophilaceae</taxon>
        <taxon>Blastococcus</taxon>
    </lineage>
</organism>
<gene>
    <name evidence="2" type="ORF">QOZ88_17770</name>
</gene>
<dbReference type="RefSeq" id="WP_306001050.1">
    <property type="nucleotide sequence ID" value="NZ_JASNFN010000024.1"/>
</dbReference>
<protein>
    <submittedName>
        <fullName evidence="2">Tripartite tricarboxylate transporter substrate-binding protein</fullName>
    </submittedName>
</protein>
<dbReference type="CDD" id="cd07012">
    <property type="entry name" value="PBP2_Bug_TTT"/>
    <property type="match status" value="1"/>
</dbReference>
<evidence type="ECO:0000313" key="2">
    <source>
        <dbReference type="EMBL" id="MDP5184488.1"/>
    </source>
</evidence>
<name>A0ABT9IFY4_9ACTN</name>
<dbReference type="InterPro" id="IPR042100">
    <property type="entry name" value="Bug_dom1"/>
</dbReference>
<comment type="caution">
    <text evidence="2">The sequence shown here is derived from an EMBL/GenBank/DDBJ whole genome shotgun (WGS) entry which is preliminary data.</text>
</comment>
<dbReference type="SUPFAM" id="SSF53850">
    <property type="entry name" value="Periplasmic binding protein-like II"/>
    <property type="match status" value="1"/>
</dbReference>
<dbReference type="PIRSF" id="PIRSF017082">
    <property type="entry name" value="YflP"/>
    <property type="match status" value="1"/>
</dbReference>
<dbReference type="InterPro" id="IPR005064">
    <property type="entry name" value="BUG"/>
</dbReference>
<dbReference type="Pfam" id="PF03401">
    <property type="entry name" value="TctC"/>
    <property type="match status" value="1"/>
</dbReference>
<dbReference type="Proteomes" id="UP001233673">
    <property type="component" value="Unassembled WGS sequence"/>
</dbReference>
<dbReference type="Gene3D" id="3.40.190.150">
    <property type="entry name" value="Bordetella uptake gene, domain 1"/>
    <property type="match status" value="1"/>
</dbReference>
<accession>A0ABT9IFY4</accession>
<dbReference type="EMBL" id="JASNFN010000024">
    <property type="protein sequence ID" value="MDP5184488.1"/>
    <property type="molecule type" value="Genomic_DNA"/>
</dbReference>
<proteinExistence type="inferred from homology"/>